<evidence type="ECO:0000313" key="2">
    <source>
        <dbReference type="Proteomes" id="UP001148629"/>
    </source>
</evidence>
<evidence type="ECO:0000313" key="1">
    <source>
        <dbReference type="EMBL" id="KAJ3528257.1"/>
    </source>
</evidence>
<comment type="caution">
    <text evidence="1">The sequence shown here is derived from an EMBL/GenBank/DDBJ whole genome shotgun (WGS) entry which is preliminary data.</text>
</comment>
<name>A0ACC1RYI5_9HYPO</name>
<dbReference type="Proteomes" id="UP001148629">
    <property type="component" value="Unassembled WGS sequence"/>
</dbReference>
<dbReference type="EMBL" id="JANRMS010001434">
    <property type="protein sequence ID" value="KAJ3528257.1"/>
    <property type="molecule type" value="Genomic_DNA"/>
</dbReference>
<keyword evidence="2" id="KW-1185">Reference proteome</keyword>
<organism evidence="1 2">
    <name type="scientific">Fusarium decemcellulare</name>
    <dbReference type="NCBI Taxonomy" id="57161"/>
    <lineage>
        <taxon>Eukaryota</taxon>
        <taxon>Fungi</taxon>
        <taxon>Dikarya</taxon>
        <taxon>Ascomycota</taxon>
        <taxon>Pezizomycotina</taxon>
        <taxon>Sordariomycetes</taxon>
        <taxon>Hypocreomycetidae</taxon>
        <taxon>Hypocreales</taxon>
        <taxon>Nectriaceae</taxon>
        <taxon>Fusarium</taxon>
        <taxon>Fusarium decemcellulare species complex</taxon>
    </lineage>
</organism>
<gene>
    <name evidence="1" type="ORF">NM208_g10286</name>
</gene>
<sequence>MAPPSSSKDSPDSKRERSRVAQREYRKRHASKFNNLKEENRRLRNALKKIDRVASQSARRDKQLRDALADARRIAGLDEEEGEDDCVALTRDDSPSSCTTVAATRPASPRVVHVSHSLSTNIGGHARYPSAPSITLDQPLWLGTDRLVRIYDAPTDAAQYLGDGLFTLAGALYWATTRRTVSLWQTHKLNLLGKPGYPDKGLMDRLFSHSKHLHDHEFLMSLALARLEYRQKGYIELPPSMNQIVWHHVLPDLFEKVKGEYEERGQTLEWWKNPREVEEFVGRHLEPSEITELQSLVEGRGTEAILERYSPLMEMLLQNFVCFGDGPRWNVLYVSMAMGAWRREHPVPSE</sequence>
<proteinExistence type="predicted"/>
<protein>
    <submittedName>
        <fullName evidence="1">Uncharacterized protein</fullName>
    </submittedName>
</protein>
<reference evidence="1" key="1">
    <citation type="submission" date="2022-08" db="EMBL/GenBank/DDBJ databases">
        <title>Genome Sequence of Fusarium decemcellulare.</title>
        <authorList>
            <person name="Buettner E."/>
        </authorList>
    </citation>
    <scope>NUCLEOTIDE SEQUENCE</scope>
    <source>
        <strain evidence="1">Babe19</strain>
    </source>
</reference>
<accession>A0ACC1RYI5</accession>